<gene>
    <name evidence="1" type="ORF">OPT61_g4875</name>
</gene>
<evidence type="ECO:0000313" key="2">
    <source>
        <dbReference type="Proteomes" id="UP001153331"/>
    </source>
</evidence>
<sequence length="768" mass="86760">MITAIKAKLKLKRTARAPKRMAALASPEDPALTAVDDEDITVDTPILEELAGTFIIDPDDGTRLHWCCGDPMKDQLEEFVQQCDQLCQRCLELAQLMSISRGGLRKASGSSPVETDIPRILRHHKTMMALEASAKSGCHFCCLLLDVVAASSRRTEYTLGFPLSLYMISIESEDGIRGFISLYNIPIPREHRPPMTLAIPGTNHPKVLDLARRWLHSCRTGHSQCCDLRSSRAPGGSDRPQSASGSFTPSRLVYIKASKGFIQSIRLVPKSALDHNCVYATLSHCWGGNDIIKLKEKSLRSFQTEIPLEELSRTFIEAIQVTVALGFCYLWIDSLCIIQDSKVDWLNESQQMGDVYRHSELTLAAVKAQNSHEGLFTNRTGRCLTPCQILGGSGQESMYARSRRFQDQPLYRRGWVVQERCLSRRILEFNSDQLSWECIESKASEAEPGFSRHNHVYPSLNSSIYSMLNQRPPVLSASTTSPSSMDDPMSISDHWLNHWWNIVCEYSACKLTYVEDRQPAIAGLANVIAQAKGLSTVLGLWQPYLLTELLWYCHHPAQRNLPIDAPSWTWLGIGRSVSHFYLGPRGDNRIGYHTTRSFAEVSFSNSGIVDDNTSTQTLKANAHMLHITTSKPVPEFKNTLYAQHAVYPFRLCDSRKLRSETMSEWDGHWYPDSLQNLDIDSELWALQIIQGVSSVKEKQNNFSVGLIVVAVDEARGHFKRVGCYKVLWREDGGIYHYFGDEEPYPLSKSWATRDGKRWFGERRTIYLV</sequence>
<accession>A0ACC2ICJ5</accession>
<comment type="caution">
    <text evidence="1">The sequence shown here is derived from an EMBL/GenBank/DDBJ whole genome shotgun (WGS) entry which is preliminary data.</text>
</comment>
<name>A0ACC2ICJ5_9PLEO</name>
<organism evidence="1 2">
    <name type="scientific">Boeremia exigua</name>
    <dbReference type="NCBI Taxonomy" id="749465"/>
    <lineage>
        <taxon>Eukaryota</taxon>
        <taxon>Fungi</taxon>
        <taxon>Dikarya</taxon>
        <taxon>Ascomycota</taxon>
        <taxon>Pezizomycotina</taxon>
        <taxon>Dothideomycetes</taxon>
        <taxon>Pleosporomycetidae</taxon>
        <taxon>Pleosporales</taxon>
        <taxon>Pleosporineae</taxon>
        <taxon>Didymellaceae</taxon>
        <taxon>Boeremia</taxon>
    </lineage>
</organism>
<proteinExistence type="predicted"/>
<reference evidence="1" key="1">
    <citation type="submission" date="2022-11" db="EMBL/GenBank/DDBJ databases">
        <title>Genome Sequence of Boeremia exigua.</title>
        <authorList>
            <person name="Buettner E."/>
        </authorList>
    </citation>
    <scope>NUCLEOTIDE SEQUENCE</scope>
    <source>
        <strain evidence="1">CU02</strain>
    </source>
</reference>
<dbReference type="Proteomes" id="UP001153331">
    <property type="component" value="Unassembled WGS sequence"/>
</dbReference>
<protein>
    <submittedName>
        <fullName evidence="1">Uncharacterized protein</fullName>
    </submittedName>
</protein>
<keyword evidence="2" id="KW-1185">Reference proteome</keyword>
<dbReference type="EMBL" id="JAPHNI010000292">
    <property type="protein sequence ID" value="KAJ8112862.1"/>
    <property type="molecule type" value="Genomic_DNA"/>
</dbReference>
<evidence type="ECO:0000313" key="1">
    <source>
        <dbReference type="EMBL" id="KAJ8112862.1"/>
    </source>
</evidence>